<dbReference type="AlphaFoldDB" id="A0A0H3A1I4"/>
<evidence type="ECO:0008006" key="4">
    <source>
        <dbReference type="Google" id="ProtNLM"/>
    </source>
</evidence>
<feature type="transmembrane region" description="Helical" evidence="1">
    <location>
        <begin position="12"/>
        <end position="29"/>
    </location>
</feature>
<dbReference type="RefSeq" id="WP_011724146.1">
    <property type="nucleotide sequence ID" value="NC_008595.1"/>
</dbReference>
<dbReference type="HOGENOM" id="CLU_1804063_0_0_11"/>
<feature type="transmembrane region" description="Helical" evidence="1">
    <location>
        <begin position="76"/>
        <end position="92"/>
    </location>
</feature>
<keyword evidence="1" id="KW-0812">Transmembrane</keyword>
<keyword evidence="1" id="KW-1133">Transmembrane helix</keyword>
<dbReference type="KEGG" id="mav:MAV_1449"/>
<dbReference type="EMBL" id="CP000479">
    <property type="protein sequence ID" value="ABK68941.1"/>
    <property type="molecule type" value="Genomic_DNA"/>
</dbReference>
<reference evidence="2 3" key="1">
    <citation type="submission" date="2006-10" db="EMBL/GenBank/DDBJ databases">
        <authorList>
            <person name="Fleischmann R.D."/>
            <person name="Dodson R.J."/>
            <person name="Haft D.H."/>
            <person name="Merkel J.S."/>
            <person name="Nelson W.C."/>
            <person name="Fraser C.M."/>
        </authorList>
    </citation>
    <scope>NUCLEOTIDE SEQUENCE [LARGE SCALE GENOMIC DNA]</scope>
    <source>
        <strain evidence="2 3">104</strain>
    </source>
</reference>
<sequence length="147" mass="16275">MAEAMINAKRILLYLPLYLVWAVTIDVLFDSASPPGSKSVPAWMTIGFVVSAVVVAGVVLWYLSRHAAGKVPQQRQHVYTALLVAIIVSGFVDDALKGAAWLLLGRHPWWVLVPIYTLGYAACWAVLMLMLNWLERRADDRTGSPRA</sequence>
<evidence type="ECO:0000256" key="1">
    <source>
        <dbReference type="SAM" id="Phobius"/>
    </source>
</evidence>
<name>A0A0H3A1I4_MYCA1</name>
<keyword evidence="1" id="KW-0472">Membrane</keyword>
<organism evidence="2 3">
    <name type="scientific">Mycobacterium avium (strain 104)</name>
    <dbReference type="NCBI Taxonomy" id="243243"/>
    <lineage>
        <taxon>Bacteria</taxon>
        <taxon>Bacillati</taxon>
        <taxon>Actinomycetota</taxon>
        <taxon>Actinomycetes</taxon>
        <taxon>Mycobacteriales</taxon>
        <taxon>Mycobacteriaceae</taxon>
        <taxon>Mycobacterium</taxon>
        <taxon>Mycobacterium avium complex (MAC)</taxon>
    </lineage>
</organism>
<accession>A0A0H3A1I4</accession>
<feature type="transmembrane region" description="Helical" evidence="1">
    <location>
        <begin position="41"/>
        <end position="64"/>
    </location>
</feature>
<evidence type="ECO:0000313" key="2">
    <source>
        <dbReference type="EMBL" id="ABK68941.1"/>
    </source>
</evidence>
<dbReference type="Proteomes" id="UP000001574">
    <property type="component" value="Chromosome"/>
</dbReference>
<evidence type="ECO:0000313" key="3">
    <source>
        <dbReference type="Proteomes" id="UP000001574"/>
    </source>
</evidence>
<gene>
    <name evidence="2" type="ordered locus">MAV_1449</name>
</gene>
<dbReference type="GeneID" id="75269258"/>
<proteinExistence type="predicted"/>
<feature type="transmembrane region" description="Helical" evidence="1">
    <location>
        <begin position="112"/>
        <end position="134"/>
    </location>
</feature>
<protein>
    <recommendedName>
        <fullName evidence="4">Transmembrane protein</fullName>
    </recommendedName>
</protein>